<evidence type="ECO:0008006" key="3">
    <source>
        <dbReference type="Google" id="ProtNLM"/>
    </source>
</evidence>
<name>A0ABS4UWW8_9ACTN</name>
<accession>A0ABS4UWW8</accession>
<gene>
    <name evidence="1" type="ORF">JOF29_007247</name>
</gene>
<organism evidence="1 2">
    <name type="scientific">Kribbella aluminosa</name>
    <dbReference type="NCBI Taxonomy" id="416017"/>
    <lineage>
        <taxon>Bacteria</taxon>
        <taxon>Bacillati</taxon>
        <taxon>Actinomycetota</taxon>
        <taxon>Actinomycetes</taxon>
        <taxon>Propionibacteriales</taxon>
        <taxon>Kribbellaceae</taxon>
        <taxon>Kribbella</taxon>
    </lineage>
</organism>
<evidence type="ECO:0000313" key="2">
    <source>
        <dbReference type="Proteomes" id="UP000755585"/>
    </source>
</evidence>
<keyword evidence="2" id="KW-1185">Reference proteome</keyword>
<dbReference type="EMBL" id="JAGINT010000002">
    <property type="protein sequence ID" value="MBP2356137.1"/>
    <property type="molecule type" value="Genomic_DNA"/>
</dbReference>
<dbReference type="Proteomes" id="UP000755585">
    <property type="component" value="Unassembled WGS sequence"/>
</dbReference>
<sequence length="699" mass="77433">MTGTDWLLDPQAYRARVVHTADGIVLDNGLVRRTFRTQNGFATVALEHLESLLRSVRPEASLVLDGVRYDVGGLLGQPVHNAVLPTFLEEMQTDPAAFALTAVDEGQTQAPFDWTPRKEWLTVTPEWPAPGVSVTFRCEPPSGAGLEGMSVDVRYELYDGLPVISKQLVLHNYGTRAVVLNSFVAETLAIAAPAPPAMTPSEGYGSADVRLIYDRIAPLHVQTDYAFGAAMVAARDNPAVTWSRDTAYTTGLPADDALLVVEPPVGPEAMIVPGETFETFRVFELLHDSTERERRGLAVRRMMRVLAPWVQENPLIFHVRSTDPAVVKPAIDQAADAGFELVILSFGSGLSMEDDSADNVAAMKELADYAHGRGIALGGYSLLASRAISPADDVVDPAPRFGASPCLGSRWGQRYFDALRHFLDATGFDCLEHDGSYPGDLCASTEHPGHRDANDSQWNQWRSITGFYAWARSRGIYLTVPDWYFLAGSSRIGMGYVEENWSLPRAQQEIIERQNVYDGTWEKTPSMGWMHVPLVQYHGGGAEATLEPLHEHLPDYERRLANLFGAGVTGVFRGTRLYDADRTRAAVVRWVQFFRQYRDLLDADIVHCRRADGRDLDYLLHARPLPEPAGLLMLYNPMHVLVERELLVPLRHVGLTVRTTVHHPGGEARVQPLDADQRLHLSVRVGPHSSSYYIMKPAP</sequence>
<proteinExistence type="predicted"/>
<reference evidence="1 2" key="1">
    <citation type="submission" date="2021-03" db="EMBL/GenBank/DDBJ databases">
        <title>Sequencing the genomes of 1000 actinobacteria strains.</title>
        <authorList>
            <person name="Klenk H.-P."/>
        </authorList>
    </citation>
    <scope>NUCLEOTIDE SEQUENCE [LARGE SCALE GENOMIC DNA]</scope>
    <source>
        <strain evidence="1 2">DSM 18824</strain>
    </source>
</reference>
<evidence type="ECO:0000313" key="1">
    <source>
        <dbReference type="EMBL" id="MBP2356137.1"/>
    </source>
</evidence>
<dbReference type="RefSeq" id="WP_209698699.1">
    <property type="nucleotide sequence ID" value="NZ_BAAAVU010000023.1"/>
</dbReference>
<comment type="caution">
    <text evidence="1">The sequence shown here is derived from an EMBL/GenBank/DDBJ whole genome shotgun (WGS) entry which is preliminary data.</text>
</comment>
<protein>
    <recommendedName>
        <fullName evidence="3">Alpha-galactosidase</fullName>
    </recommendedName>
</protein>